<dbReference type="InterPro" id="IPR004358">
    <property type="entry name" value="Sig_transdc_His_kin-like_C"/>
</dbReference>
<dbReference type="InterPro" id="IPR003594">
    <property type="entry name" value="HATPase_dom"/>
</dbReference>
<name>A0A108T5D2_BACSE</name>
<dbReference type="PROSITE" id="PS50109">
    <property type="entry name" value="HIS_KIN"/>
    <property type="match status" value="1"/>
</dbReference>
<dbReference type="SUPFAM" id="SSF55785">
    <property type="entry name" value="PYP-like sensor domain (PAS domain)"/>
    <property type="match status" value="1"/>
</dbReference>
<dbReference type="PATRIC" id="fig|46506.5.peg.2607"/>
<keyword evidence="8" id="KW-0472">Membrane</keyword>
<keyword evidence="5" id="KW-0418">Kinase</keyword>
<reference evidence="11 12" key="1">
    <citation type="journal article" date="2016" name="BMC Genomics">
        <title>Type VI secretion systems of human gut Bacteroidales segregate into three genetic architectures, two of which are contained on mobile genetic elements.</title>
        <authorList>
            <person name="Coyne M.J."/>
            <person name="Roelofs K.G."/>
            <person name="Comstock L.E."/>
        </authorList>
    </citation>
    <scope>NUCLEOTIDE SEQUENCE [LARGE SCALE GENOMIC DNA]</scope>
    <source>
        <strain evidence="11 12">CL09T03C01</strain>
    </source>
</reference>
<evidence type="ECO:0000259" key="9">
    <source>
        <dbReference type="PROSITE" id="PS50109"/>
    </source>
</evidence>
<evidence type="ECO:0000256" key="2">
    <source>
        <dbReference type="ARBA" id="ARBA00012438"/>
    </source>
</evidence>
<evidence type="ECO:0000259" key="10">
    <source>
        <dbReference type="PROSITE" id="PS50112"/>
    </source>
</evidence>
<sequence>MGFEKPKDISQYYVFRTVVSLLTATAAGIMWTLFFLKSPGAHGWGAPLLWAVLFTVLLPLAVYWQQRLYRRHTRKVLFMLDAIENNDTAIHFSETDGTEDNRLVNRSLNRVARILHNVKSETAQREKYYELILDCVNTGIIVLNDNGAVYQKNNEALRLLGLEVFTHVRQLSRVDAHLTDTLTACRPGDKFQAAFGNERGTVNLSVRVSDITVRQEHLRILALNDINNELDEKEIDSWIRLTRVLTHEIMNAVTPITSLSDTLLKLTEARISKEEMRHGLQTISATGKGLLAFVESYRRFTRIPTPEPSLFYLKGFINRMAELARHQYPDTPVTFNVSIVPDDLILYADENLISQVIINLLKNAIQAFETGAPAATGTNAETTAETNAATTEKHINIRAYCNEAEAVLIEISNNGPAIPPDIAGHIFIPFFTTKENGSGIGLSISRQIMRLSGGSLSLIAGKETTFVLKFN</sequence>
<proteinExistence type="predicted"/>
<dbReference type="PANTHER" id="PTHR43065">
    <property type="entry name" value="SENSOR HISTIDINE KINASE"/>
    <property type="match status" value="1"/>
</dbReference>
<keyword evidence="6" id="KW-0067">ATP-binding</keyword>
<dbReference type="PRINTS" id="PR00344">
    <property type="entry name" value="BCTRLSENSOR"/>
</dbReference>
<feature type="transmembrane region" description="Helical" evidence="8">
    <location>
        <begin position="48"/>
        <end position="65"/>
    </location>
</feature>
<protein>
    <recommendedName>
        <fullName evidence="2">histidine kinase</fullName>
        <ecNumber evidence="2">2.7.13.3</ecNumber>
    </recommendedName>
</protein>
<evidence type="ECO:0000256" key="1">
    <source>
        <dbReference type="ARBA" id="ARBA00000085"/>
    </source>
</evidence>
<evidence type="ECO:0000313" key="11">
    <source>
        <dbReference type="EMBL" id="KWR53601.1"/>
    </source>
</evidence>
<dbReference type="Gene3D" id="3.30.565.10">
    <property type="entry name" value="Histidine kinase-like ATPase, C-terminal domain"/>
    <property type="match status" value="1"/>
</dbReference>
<dbReference type="SUPFAM" id="SSF55874">
    <property type="entry name" value="ATPase domain of HSP90 chaperone/DNA topoisomerase II/histidine kinase"/>
    <property type="match status" value="1"/>
</dbReference>
<evidence type="ECO:0000256" key="4">
    <source>
        <dbReference type="ARBA" id="ARBA00022741"/>
    </source>
</evidence>
<dbReference type="AlphaFoldDB" id="A0A108T5D2"/>
<accession>A0A108T5D2</accession>
<keyword evidence="3 11" id="KW-0808">Transferase</keyword>
<dbReference type="EC" id="2.7.13.3" evidence="2"/>
<comment type="catalytic activity">
    <reaction evidence="1">
        <text>ATP + protein L-histidine = ADP + protein N-phospho-L-histidine.</text>
        <dbReference type="EC" id="2.7.13.3"/>
    </reaction>
</comment>
<comment type="caution">
    <text evidence="11">The sequence shown here is derived from an EMBL/GenBank/DDBJ whole genome shotgun (WGS) entry which is preliminary data.</text>
</comment>
<evidence type="ECO:0000256" key="6">
    <source>
        <dbReference type="ARBA" id="ARBA00022840"/>
    </source>
</evidence>
<evidence type="ECO:0000256" key="5">
    <source>
        <dbReference type="ARBA" id="ARBA00022777"/>
    </source>
</evidence>
<feature type="domain" description="Histidine kinase" evidence="9">
    <location>
        <begin position="244"/>
        <end position="471"/>
    </location>
</feature>
<dbReference type="EMBL" id="LRGC01000012">
    <property type="protein sequence ID" value="KWR53601.1"/>
    <property type="molecule type" value="Genomic_DNA"/>
</dbReference>
<dbReference type="SMART" id="SM00387">
    <property type="entry name" value="HATPase_c"/>
    <property type="match status" value="1"/>
</dbReference>
<dbReference type="InterPro" id="IPR035965">
    <property type="entry name" value="PAS-like_dom_sf"/>
</dbReference>
<keyword evidence="4" id="KW-0547">Nucleotide-binding</keyword>
<feature type="transmembrane region" description="Helical" evidence="8">
    <location>
        <begin position="12"/>
        <end position="36"/>
    </location>
</feature>
<keyword evidence="8" id="KW-0812">Transmembrane</keyword>
<dbReference type="InterPro" id="IPR005467">
    <property type="entry name" value="His_kinase_dom"/>
</dbReference>
<evidence type="ECO:0000256" key="8">
    <source>
        <dbReference type="SAM" id="Phobius"/>
    </source>
</evidence>
<feature type="domain" description="PAS" evidence="10">
    <location>
        <begin position="125"/>
        <end position="163"/>
    </location>
</feature>
<gene>
    <name evidence="11" type="primary">dctB</name>
    <name evidence="11" type="ORF">AA415_02430</name>
</gene>
<dbReference type="STRING" id="46506.AA415_02430"/>
<dbReference type="GO" id="GO:0004673">
    <property type="term" value="F:protein histidine kinase activity"/>
    <property type="evidence" value="ECO:0007669"/>
    <property type="project" value="UniProtKB-EC"/>
</dbReference>
<dbReference type="PANTHER" id="PTHR43065:SF46">
    <property type="entry name" value="C4-DICARBOXYLATE TRANSPORT SENSOR PROTEIN DCTB"/>
    <property type="match status" value="1"/>
</dbReference>
<dbReference type="GO" id="GO:0000160">
    <property type="term" value="P:phosphorelay signal transduction system"/>
    <property type="evidence" value="ECO:0007669"/>
    <property type="project" value="UniProtKB-KW"/>
</dbReference>
<keyword evidence="8" id="KW-1133">Transmembrane helix</keyword>
<keyword evidence="12" id="KW-1185">Reference proteome</keyword>
<dbReference type="InterPro" id="IPR000014">
    <property type="entry name" value="PAS"/>
</dbReference>
<dbReference type="Pfam" id="PF02518">
    <property type="entry name" value="HATPase_c"/>
    <property type="match status" value="1"/>
</dbReference>
<evidence type="ECO:0000313" key="12">
    <source>
        <dbReference type="Proteomes" id="UP000056419"/>
    </source>
</evidence>
<dbReference type="GO" id="GO:0005524">
    <property type="term" value="F:ATP binding"/>
    <property type="evidence" value="ECO:0007669"/>
    <property type="project" value="UniProtKB-KW"/>
</dbReference>
<dbReference type="InterPro" id="IPR036890">
    <property type="entry name" value="HATPase_C_sf"/>
</dbReference>
<dbReference type="PROSITE" id="PS50112">
    <property type="entry name" value="PAS"/>
    <property type="match status" value="1"/>
</dbReference>
<evidence type="ECO:0000256" key="7">
    <source>
        <dbReference type="ARBA" id="ARBA00023012"/>
    </source>
</evidence>
<organism evidence="11 12">
    <name type="scientific">Bacteroides stercoris</name>
    <dbReference type="NCBI Taxonomy" id="46506"/>
    <lineage>
        <taxon>Bacteria</taxon>
        <taxon>Pseudomonadati</taxon>
        <taxon>Bacteroidota</taxon>
        <taxon>Bacteroidia</taxon>
        <taxon>Bacteroidales</taxon>
        <taxon>Bacteroidaceae</taxon>
        <taxon>Bacteroides</taxon>
    </lineage>
</organism>
<keyword evidence="7" id="KW-0902">Two-component regulatory system</keyword>
<dbReference type="RefSeq" id="WP_060386159.1">
    <property type="nucleotide sequence ID" value="NZ_LRGC01000012.1"/>
</dbReference>
<evidence type="ECO:0000256" key="3">
    <source>
        <dbReference type="ARBA" id="ARBA00022679"/>
    </source>
</evidence>
<dbReference type="Proteomes" id="UP000056419">
    <property type="component" value="Unassembled WGS sequence"/>
</dbReference>